<evidence type="ECO:0000256" key="1">
    <source>
        <dbReference type="SAM" id="Phobius"/>
    </source>
</evidence>
<name>A0ABX7YJ34_9STRE</name>
<dbReference type="EMBL" id="CP073084">
    <property type="protein sequence ID" value="QUE53523.1"/>
    <property type="molecule type" value="Genomic_DNA"/>
</dbReference>
<gene>
    <name evidence="2" type="ORF">INT76_06555</name>
</gene>
<keyword evidence="1" id="KW-1133">Transmembrane helix</keyword>
<keyword evidence="1" id="KW-0472">Membrane</keyword>
<protein>
    <recommendedName>
        <fullName evidence="4">DUF202 domain-containing protein</fullName>
    </recommendedName>
</protein>
<keyword evidence="3" id="KW-1185">Reference proteome</keyword>
<organism evidence="2 3">
    <name type="scientific">Streptococcus oriscaviae</name>
    <dbReference type="NCBI Taxonomy" id="2781599"/>
    <lineage>
        <taxon>Bacteria</taxon>
        <taxon>Bacillati</taxon>
        <taxon>Bacillota</taxon>
        <taxon>Bacilli</taxon>
        <taxon>Lactobacillales</taxon>
        <taxon>Streptococcaceae</taxon>
        <taxon>Streptococcus</taxon>
    </lineage>
</organism>
<reference evidence="2 3" key="1">
    <citation type="submission" date="2021-04" db="EMBL/GenBank/DDBJ databases">
        <title>Complete genome sequence of a novel Streptococcus species.</title>
        <authorList>
            <person name="Teng J.L.L."/>
        </authorList>
    </citation>
    <scope>NUCLEOTIDE SEQUENCE [LARGE SCALE GENOMIC DNA]</scope>
    <source>
        <strain evidence="2 3">HKU75</strain>
    </source>
</reference>
<accession>A0ABX7YJ34</accession>
<dbReference type="RefSeq" id="WP_212569697.1">
    <property type="nucleotide sequence ID" value="NZ_CP073084.1"/>
</dbReference>
<evidence type="ECO:0000313" key="3">
    <source>
        <dbReference type="Proteomes" id="UP000677616"/>
    </source>
</evidence>
<feature type="transmembrane region" description="Helical" evidence="1">
    <location>
        <begin position="70"/>
        <end position="91"/>
    </location>
</feature>
<sequence length="117" mass="13535">MDKGKMSYKNLRNRLLERLTEEEMRRYRTSQGKLRKDLLKTRKGCVGCTLLPIATLLGLLFFWQEKDLKMAFLLVCFLLLIGVGIAMLASLKGYKLDLYKAQIAFVEELLGQRTEES</sequence>
<keyword evidence="1" id="KW-0812">Transmembrane</keyword>
<proteinExistence type="predicted"/>
<evidence type="ECO:0008006" key="4">
    <source>
        <dbReference type="Google" id="ProtNLM"/>
    </source>
</evidence>
<evidence type="ECO:0000313" key="2">
    <source>
        <dbReference type="EMBL" id="QUE53523.1"/>
    </source>
</evidence>
<dbReference type="Proteomes" id="UP000677616">
    <property type="component" value="Chromosome"/>
</dbReference>
<feature type="transmembrane region" description="Helical" evidence="1">
    <location>
        <begin position="44"/>
        <end position="64"/>
    </location>
</feature>